<comment type="caution">
    <text evidence="2">The sequence shown here is derived from an EMBL/GenBank/DDBJ whole genome shotgun (WGS) entry which is preliminary data.</text>
</comment>
<feature type="region of interest" description="Disordered" evidence="1">
    <location>
        <begin position="32"/>
        <end position="54"/>
    </location>
</feature>
<proteinExistence type="predicted"/>
<organism evidence="2 3">
    <name type="scientific">Eumeta variegata</name>
    <name type="common">Bagworm moth</name>
    <name type="synonym">Eumeta japonica</name>
    <dbReference type="NCBI Taxonomy" id="151549"/>
    <lineage>
        <taxon>Eukaryota</taxon>
        <taxon>Metazoa</taxon>
        <taxon>Ecdysozoa</taxon>
        <taxon>Arthropoda</taxon>
        <taxon>Hexapoda</taxon>
        <taxon>Insecta</taxon>
        <taxon>Pterygota</taxon>
        <taxon>Neoptera</taxon>
        <taxon>Endopterygota</taxon>
        <taxon>Lepidoptera</taxon>
        <taxon>Glossata</taxon>
        <taxon>Ditrysia</taxon>
        <taxon>Tineoidea</taxon>
        <taxon>Psychidae</taxon>
        <taxon>Oiketicinae</taxon>
        <taxon>Eumeta</taxon>
    </lineage>
</organism>
<protein>
    <submittedName>
        <fullName evidence="2">Uncharacterized protein</fullName>
    </submittedName>
</protein>
<dbReference type="AlphaFoldDB" id="A0A4C1VDL9"/>
<evidence type="ECO:0000313" key="3">
    <source>
        <dbReference type="Proteomes" id="UP000299102"/>
    </source>
</evidence>
<gene>
    <name evidence="2" type="ORF">EVAR_35214_1</name>
</gene>
<dbReference type="Proteomes" id="UP000299102">
    <property type="component" value="Unassembled WGS sequence"/>
</dbReference>
<feature type="region of interest" description="Disordered" evidence="1">
    <location>
        <begin position="81"/>
        <end position="112"/>
    </location>
</feature>
<sequence length="214" mass="22721">MARTDSDFSSELSVINGTTYSVVDAQTSARAVGVDGYRSPWTLATSEKSPGARASRLVNNAVPSQDNSLNELACGGSDLAARRSTARRHRAPTRSAPPPPPPPDPEPTRAAVPSFYASAPHPKTRANGRSLRPLSICVPLGADAFPSGGPKSDVARRGSSPKHLFKQNRRMFSLTRQEECHSASDRAPPPAHAHVVLLIEGCSRRSRRGAGPSV</sequence>
<feature type="compositionally biased region" description="Pro residues" evidence="1">
    <location>
        <begin position="95"/>
        <end position="105"/>
    </location>
</feature>
<dbReference type="EMBL" id="BGZK01000321">
    <property type="protein sequence ID" value="GBP36630.1"/>
    <property type="molecule type" value="Genomic_DNA"/>
</dbReference>
<evidence type="ECO:0000256" key="1">
    <source>
        <dbReference type="SAM" id="MobiDB-lite"/>
    </source>
</evidence>
<reference evidence="2 3" key="1">
    <citation type="journal article" date="2019" name="Commun. Biol.">
        <title>The bagworm genome reveals a unique fibroin gene that provides high tensile strength.</title>
        <authorList>
            <person name="Kono N."/>
            <person name="Nakamura H."/>
            <person name="Ohtoshi R."/>
            <person name="Tomita M."/>
            <person name="Numata K."/>
            <person name="Arakawa K."/>
        </authorList>
    </citation>
    <scope>NUCLEOTIDE SEQUENCE [LARGE SCALE GENOMIC DNA]</scope>
</reference>
<evidence type="ECO:0000313" key="2">
    <source>
        <dbReference type="EMBL" id="GBP36630.1"/>
    </source>
</evidence>
<keyword evidence="3" id="KW-1185">Reference proteome</keyword>
<name>A0A4C1VDL9_EUMVA</name>
<accession>A0A4C1VDL9</accession>